<dbReference type="Gene3D" id="2.40.170.20">
    <property type="entry name" value="TonB-dependent receptor, beta-barrel domain"/>
    <property type="match status" value="1"/>
</dbReference>
<evidence type="ECO:0000256" key="1">
    <source>
        <dbReference type="ARBA" id="ARBA00004571"/>
    </source>
</evidence>
<keyword evidence="11" id="KW-0675">Receptor</keyword>
<evidence type="ECO:0000256" key="5">
    <source>
        <dbReference type="ARBA" id="ARBA00022729"/>
    </source>
</evidence>
<comment type="subcellular location">
    <subcellularLocation>
        <location evidence="1 8">Cell outer membrane</location>
        <topology evidence="1 8">Multi-pass membrane protein</topology>
    </subcellularLocation>
</comment>
<protein>
    <submittedName>
        <fullName evidence="11">TonB-dependent receptor plug domain-containing protein</fullName>
    </submittedName>
</protein>
<keyword evidence="7 8" id="KW-0998">Cell outer membrane</keyword>
<dbReference type="Proteomes" id="UP000420707">
    <property type="component" value="Unassembled WGS sequence"/>
</dbReference>
<evidence type="ECO:0000256" key="4">
    <source>
        <dbReference type="ARBA" id="ARBA00022692"/>
    </source>
</evidence>
<gene>
    <name evidence="11" type="ORF">F7D90_08400</name>
</gene>
<comment type="caution">
    <text evidence="11">The sequence shown here is derived from an EMBL/GenBank/DDBJ whole genome shotgun (WGS) entry which is preliminary data.</text>
</comment>
<sequence length="720" mass="81394">MAAWAQHDSDSLKNDFSKHHQQDNYRKNLHGDKLKQTQHLGEVVVRGNQVKRVNSSAFNVMAVDTRRLRNTNLDLAHVLDRISGVKVREDGGLGSGASINLNGFTGKHVKLFIDGVPMDGASSSFSINNIPASFANRIEVYKGVVPVDFGGDALGGAINIVTDHSPHTYVDASYSYGSFNTHRSNLSLGWTGKSGLMLRLNAYQNYSDNDYKVKTQWTDLETNAVSNEEAWFRRFHDRYHNEAVIFQLGVVDKTWADKLVFGLNYSHEYAQIQNANLMKIVFGGKYRTAQGWTPSLLYEKRNLAIPGLNFRLSARYDMVKTNNVDTLSRTYSWTGEYKVNAYQGEGVPTLAEFKGYTLATVANLTYHLGDQHFFTLNDTYTHYRRRTTNAASNSVQSSAATFMRRINAKNTLGLSYKFIPNQHWNMVAFLKYYDSHVRGPVNIASSGRADYQEQEHSTDALGYGAAGTYFLLNKDLQIKLSYERTYRLPTDRELFGDGDYEDGNATLRPEKSDNVNLNLGYQHTFNDAHTLSVDAGFNYRHVADYIIRTIGQKGVAVSTNHGKVLGLGMDLGLHYYYKDVASIGGNFSMQNTRDRERLNSIGAESVTYGDRVPNLPYTFGGADASYTFKHVLGKANRLTIGWNMRYVHRFFRSWASEGAKLYVPEQWSHDANLVYAIQGGRYNVSIEANNFTNALLYDNYSLQKPGRSFSIKFRYVFYKQ</sequence>
<evidence type="ECO:0000313" key="11">
    <source>
        <dbReference type="EMBL" id="MQN31969.1"/>
    </source>
</evidence>
<proteinExistence type="inferred from homology"/>
<dbReference type="InterPro" id="IPR012910">
    <property type="entry name" value="Plug_dom"/>
</dbReference>
<evidence type="ECO:0000256" key="2">
    <source>
        <dbReference type="ARBA" id="ARBA00022448"/>
    </source>
</evidence>
<evidence type="ECO:0000256" key="7">
    <source>
        <dbReference type="ARBA" id="ARBA00023237"/>
    </source>
</evidence>
<dbReference type="GO" id="GO:0009279">
    <property type="term" value="C:cell outer membrane"/>
    <property type="evidence" value="ECO:0007669"/>
    <property type="project" value="UniProtKB-SubCell"/>
</dbReference>
<evidence type="ECO:0000256" key="9">
    <source>
        <dbReference type="SAM" id="MobiDB-lite"/>
    </source>
</evidence>
<feature type="compositionally biased region" description="Basic and acidic residues" evidence="9">
    <location>
        <begin position="7"/>
        <end position="21"/>
    </location>
</feature>
<evidence type="ECO:0000256" key="8">
    <source>
        <dbReference type="PROSITE-ProRule" id="PRU01360"/>
    </source>
</evidence>
<name>A0AAW9TI84_9BACT</name>
<dbReference type="GO" id="GO:0044718">
    <property type="term" value="P:siderophore transmembrane transport"/>
    <property type="evidence" value="ECO:0007669"/>
    <property type="project" value="TreeGrafter"/>
</dbReference>
<dbReference type="Pfam" id="PF07715">
    <property type="entry name" value="Plug"/>
    <property type="match status" value="1"/>
</dbReference>
<keyword evidence="2 8" id="KW-0813">Transport</keyword>
<evidence type="ECO:0000313" key="12">
    <source>
        <dbReference type="Proteomes" id="UP000420707"/>
    </source>
</evidence>
<accession>A0AAW9TI84</accession>
<comment type="similarity">
    <text evidence="8">Belongs to the TonB-dependent receptor family.</text>
</comment>
<dbReference type="PANTHER" id="PTHR30069:SF29">
    <property type="entry name" value="HEMOGLOBIN AND HEMOGLOBIN-HAPTOGLOBIN-BINDING PROTEIN 1-RELATED"/>
    <property type="match status" value="1"/>
</dbReference>
<dbReference type="Gene3D" id="2.170.130.10">
    <property type="entry name" value="TonB-dependent receptor, plug domain"/>
    <property type="match status" value="1"/>
</dbReference>
<feature type="region of interest" description="Disordered" evidence="9">
    <location>
        <begin position="1"/>
        <end position="21"/>
    </location>
</feature>
<organism evidence="11 12">
    <name type="scientific">Segatella copri</name>
    <dbReference type="NCBI Taxonomy" id="165179"/>
    <lineage>
        <taxon>Bacteria</taxon>
        <taxon>Pseudomonadati</taxon>
        <taxon>Bacteroidota</taxon>
        <taxon>Bacteroidia</taxon>
        <taxon>Bacteroidales</taxon>
        <taxon>Prevotellaceae</taxon>
        <taxon>Segatella</taxon>
    </lineage>
</organism>
<dbReference type="InterPro" id="IPR036942">
    <property type="entry name" value="Beta-barrel_TonB_sf"/>
</dbReference>
<dbReference type="GO" id="GO:0015344">
    <property type="term" value="F:siderophore uptake transmembrane transporter activity"/>
    <property type="evidence" value="ECO:0007669"/>
    <property type="project" value="TreeGrafter"/>
</dbReference>
<evidence type="ECO:0000259" key="10">
    <source>
        <dbReference type="Pfam" id="PF07715"/>
    </source>
</evidence>
<keyword evidence="6 8" id="KW-0472">Membrane</keyword>
<keyword evidence="3 8" id="KW-1134">Transmembrane beta strand</keyword>
<keyword evidence="5" id="KW-0732">Signal</keyword>
<dbReference type="InterPro" id="IPR037066">
    <property type="entry name" value="Plug_dom_sf"/>
</dbReference>
<dbReference type="InterPro" id="IPR039426">
    <property type="entry name" value="TonB-dep_rcpt-like"/>
</dbReference>
<dbReference type="PROSITE" id="PS52016">
    <property type="entry name" value="TONB_DEPENDENT_REC_3"/>
    <property type="match status" value="1"/>
</dbReference>
<keyword evidence="4 8" id="KW-0812">Transmembrane</keyword>
<feature type="domain" description="TonB-dependent receptor plug" evidence="10">
    <location>
        <begin position="55"/>
        <end position="157"/>
    </location>
</feature>
<dbReference type="EMBL" id="VZCR01000047">
    <property type="protein sequence ID" value="MQN31969.1"/>
    <property type="molecule type" value="Genomic_DNA"/>
</dbReference>
<evidence type="ECO:0000256" key="3">
    <source>
        <dbReference type="ARBA" id="ARBA00022452"/>
    </source>
</evidence>
<reference evidence="12" key="1">
    <citation type="submission" date="2019-09" db="EMBL/GenBank/DDBJ databases">
        <title>Distinct polysaccharide growth profiles of human intestinal Prevotella copri isolates.</title>
        <authorList>
            <person name="Fehlner-Peach H."/>
            <person name="Magnabosco C."/>
            <person name="Raghavan V."/>
            <person name="Scher J.U."/>
            <person name="Tett A."/>
            <person name="Cox L.M."/>
            <person name="Gottsegen C."/>
            <person name="Watters A."/>
            <person name="Wiltshire- Gordon J.D."/>
            <person name="Segata N."/>
            <person name="Bonneau R."/>
            <person name="Littman D.R."/>
        </authorList>
    </citation>
    <scope>NUCLEOTIDE SEQUENCE [LARGE SCALE GENOMIC DNA]</scope>
    <source>
        <strain evidence="12">iAP146</strain>
    </source>
</reference>
<dbReference type="PANTHER" id="PTHR30069">
    <property type="entry name" value="TONB-DEPENDENT OUTER MEMBRANE RECEPTOR"/>
    <property type="match status" value="1"/>
</dbReference>
<dbReference type="SUPFAM" id="SSF56935">
    <property type="entry name" value="Porins"/>
    <property type="match status" value="1"/>
</dbReference>
<dbReference type="AlphaFoldDB" id="A0AAW9TI84"/>
<evidence type="ECO:0000256" key="6">
    <source>
        <dbReference type="ARBA" id="ARBA00023136"/>
    </source>
</evidence>